<name>A0A2G5SM44_9PELO</name>
<dbReference type="EMBL" id="PDUG01000006">
    <property type="protein sequence ID" value="PIC16184.1"/>
    <property type="molecule type" value="Genomic_DNA"/>
</dbReference>
<evidence type="ECO:0000313" key="1">
    <source>
        <dbReference type="EMBL" id="PIC16184.1"/>
    </source>
</evidence>
<sequence>MELLHVFIFVQWRITLSKNLIGFKELEKNLPLKIDNLRIFSARVVNNKTYYTLWDTDQGYRMNINGVLTEDIITDKRWRCVQEYLVQTLL</sequence>
<dbReference type="Proteomes" id="UP000230233">
    <property type="component" value="Chromosome X"/>
</dbReference>
<evidence type="ECO:0000313" key="2">
    <source>
        <dbReference type="Proteomes" id="UP000230233"/>
    </source>
</evidence>
<reference evidence="2" key="1">
    <citation type="submission" date="2017-10" db="EMBL/GenBank/DDBJ databases">
        <title>Rapid genome shrinkage in a self-fertile nematode reveals novel sperm competition proteins.</title>
        <authorList>
            <person name="Yin D."/>
            <person name="Schwarz E.M."/>
            <person name="Thomas C.G."/>
            <person name="Felde R.L."/>
            <person name="Korf I.F."/>
            <person name="Cutter A.D."/>
            <person name="Schartner C.M."/>
            <person name="Ralston E.J."/>
            <person name="Meyer B.J."/>
            <person name="Haag E.S."/>
        </authorList>
    </citation>
    <scope>NUCLEOTIDE SEQUENCE [LARGE SCALE GENOMIC DNA]</scope>
    <source>
        <strain evidence="2">JU1422</strain>
    </source>
</reference>
<proteinExistence type="predicted"/>
<protein>
    <submittedName>
        <fullName evidence="1">Uncharacterized protein</fullName>
    </submittedName>
</protein>
<organism evidence="1 2">
    <name type="scientific">Caenorhabditis nigoni</name>
    <dbReference type="NCBI Taxonomy" id="1611254"/>
    <lineage>
        <taxon>Eukaryota</taxon>
        <taxon>Metazoa</taxon>
        <taxon>Ecdysozoa</taxon>
        <taxon>Nematoda</taxon>
        <taxon>Chromadorea</taxon>
        <taxon>Rhabditida</taxon>
        <taxon>Rhabditina</taxon>
        <taxon>Rhabditomorpha</taxon>
        <taxon>Rhabditoidea</taxon>
        <taxon>Rhabditidae</taxon>
        <taxon>Peloderinae</taxon>
        <taxon>Caenorhabditis</taxon>
    </lineage>
</organism>
<dbReference type="AlphaFoldDB" id="A0A2G5SM44"/>
<comment type="caution">
    <text evidence="1">The sequence shown here is derived from an EMBL/GenBank/DDBJ whole genome shotgun (WGS) entry which is preliminary data.</text>
</comment>
<gene>
    <name evidence="1" type="primary">Cnig_chr_X.g22873</name>
    <name evidence="1" type="ORF">B9Z55_022873</name>
</gene>
<accession>A0A2G5SM44</accession>
<keyword evidence="2" id="KW-1185">Reference proteome</keyword>